<evidence type="ECO:0000313" key="1">
    <source>
        <dbReference type="EMBL" id="PIT50697.1"/>
    </source>
</evidence>
<organism evidence="1 2">
    <name type="scientific">Snodgrassella alvi</name>
    <dbReference type="NCBI Taxonomy" id="1196083"/>
    <lineage>
        <taxon>Bacteria</taxon>
        <taxon>Pseudomonadati</taxon>
        <taxon>Pseudomonadota</taxon>
        <taxon>Betaproteobacteria</taxon>
        <taxon>Neisseriales</taxon>
        <taxon>Neisseriaceae</taxon>
        <taxon>Snodgrassella</taxon>
    </lineage>
</organism>
<accession>A0A2N9XQU2</accession>
<proteinExistence type="predicted"/>
<protein>
    <submittedName>
        <fullName evidence="1">Uncharacterized protein</fullName>
    </submittedName>
</protein>
<dbReference type="Proteomes" id="UP000231484">
    <property type="component" value="Unassembled WGS sequence"/>
</dbReference>
<comment type="caution">
    <text evidence="1">The sequence shown here is derived from an EMBL/GenBank/DDBJ whole genome shotgun (WGS) entry which is preliminary data.</text>
</comment>
<name>A0A2N9XQU2_9NEIS</name>
<sequence>MVCLINKTGLLCDKVCKSESSKVVPAGQLIWQKPLLSLYGRICTMSIILGQCYNCDDDWPVIDSVRGVLNCHGYR</sequence>
<dbReference type="AlphaFoldDB" id="A0A2N9XQU2"/>
<gene>
    <name evidence="1" type="ORF">BHC48_05190</name>
</gene>
<reference evidence="1 2" key="1">
    <citation type="journal article" date="2017" name="MBio">
        <title>Type VI secretion-mediated competition in the bee gut microbiome.</title>
        <authorList>
            <person name="Steele M.I."/>
            <person name="Kwong W.K."/>
            <person name="Powell J.E."/>
            <person name="Whiteley M."/>
            <person name="Moran N.A."/>
        </authorList>
    </citation>
    <scope>NUCLEOTIDE SEQUENCE [LARGE SCALE GENOMIC DNA]</scope>
    <source>
        <strain evidence="1 2">Occ4-2</strain>
    </source>
</reference>
<dbReference type="EMBL" id="MEIQ01000033">
    <property type="protein sequence ID" value="PIT50697.1"/>
    <property type="molecule type" value="Genomic_DNA"/>
</dbReference>
<evidence type="ECO:0000313" key="2">
    <source>
        <dbReference type="Proteomes" id="UP000231484"/>
    </source>
</evidence>